<dbReference type="PANTHER" id="PTHR47997:SF69">
    <property type="entry name" value="MYB FAMILY PROTEIN"/>
    <property type="match status" value="1"/>
</dbReference>
<name>A0AAV1R4T2_9ROSI</name>
<gene>
    <name evidence="9" type="ORF">DCAF_LOCUS5171</name>
</gene>
<feature type="domain" description="Myb-like" evidence="7">
    <location>
        <begin position="9"/>
        <end position="61"/>
    </location>
</feature>
<keyword evidence="2" id="KW-0677">Repeat</keyword>
<evidence type="ECO:0000256" key="1">
    <source>
        <dbReference type="ARBA" id="ARBA00004123"/>
    </source>
</evidence>
<comment type="caution">
    <text evidence="9">The sequence shown here is derived from an EMBL/GenBank/DDBJ whole genome shotgun (WGS) entry which is preliminary data.</text>
</comment>
<dbReference type="CDD" id="cd00167">
    <property type="entry name" value="SANT"/>
    <property type="match status" value="2"/>
</dbReference>
<dbReference type="FunFam" id="1.10.10.60:FF:000158">
    <property type="entry name" value="MYB transcription factor"/>
    <property type="match status" value="1"/>
</dbReference>
<evidence type="ECO:0000256" key="5">
    <source>
        <dbReference type="ARBA" id="ARBA00023163"/>
    </source>
</evidence>
<keyword evidence="5" id="KW-0804">Transcription</keyword>
<dbReference type="PANTHER" id="PTHR47997">
    <property type="entry name" value="MYB DOMAIN PROTEIN 55"/>
    <property type="match status" value="1"/>
</dbReference>
<dbReference type="PROSITE" id="PS51294">
    <property type="entry name" value="HTH_MYB"/>
    <property type="match status" value="2"/>
</dbReference>
<evidence type="ECO:0000259" key="8">
    <source>
        <dbReference type="PROSITE" id="PS51294"/>
    </source>
</evidence>
<dbReference type="Proteomes" id="UP001314170">
    <property type="component" value="Unassembled WGS sequence"/>
</dbReference>
<evidence type="ECO:0000313" key="9">
    <source>
        <dbReference type="EMBL" id="CAK7327459.1"/>
    </source>
</evidence>
<dbReference type="InterPro" id="IPR001005">
    <property type="entry name" value="SANT/Myb"/>
</dbReference>
<evidence type="ECO:0000256" key="6">
    <source>
        <dbReference type="ARBA" id="ARBA00023242"/>
    </source>
</evidence>
<evidence type="ECO:0000256" key="3">
    <source>
        <dbReference type="ARBA" id="ARBA00023015"/>
    </source>
</evidence>
<keyword evidence="3" id="KW-0805">Transcription regulation</keyword>
<feature type="domain" description="HTH myb-type" evidence="8">
    <location>
        <begin position="66"/>
        <end position="116"/>
    </location>
</feature>
<dbReference type="FunFam" id="1.10.10.60:FF:000394">
    <property type="entry name" value="MYB transcription factor"/>
    <property type="match status" value="1"/>
</dbReference>
<dbReference type="Gene3D" id="1.10.10.60">
    <property type="entry name" value="Homeodomain-like"/>
    <property type="match status" value="2"/>
</dbReference>
<feature type="domain" description="Myb-like" evidence="7">
    <location>
        <begin position="62"/>
        <end position="112"/>
    </location>
</feature>
<evidence type="ECO:0000313" key="10">
    <source>
        <dbReference type="Proteomes" id="UP001314170"/>
    </source>
</evidence>
<keyword evidence="6" id="KW-0539">Nucleus</keyword>
<keyword evidence="4" id="KW-0238">DNA-binding</keyword>
<proteinExistence type="predicted"/>
<feature type="domain" description="HTH myb-type" evidence="8">
    <location>
        <begin position="9"/>
        <end position="65"/>
    </location>
</feature>
<dbReference type="InterPro" id="IPR017930">
    <property type="entry name" value="Myb_dom"/>
</dbReference>
<dbReference type="AlphaFoldDB" id="A0AAV1R4T2"/>
<sequence length="433" mass="49291">MGRQSCGYKQKLRKGLWSPEEDEKLLRCITKHGHGSWSSVPKLAGLERCGKSCRLRWMNYLRPDLKRGTFSSQEENLIIQLQSVLGNRWSQIAAQLPGRTDNEIKNLWNSSIKKKLLQKGIDPSTHKPLSEIKLSTSKSPEKASRELDAVISLNLKADSSKPSLIDVSSCKIEKRDDNLNASKSSAHQEFFPNNSLPSNRYPNIQFNPLDSSSYLQFPVQQLNHEPITSRFEHPSSELRLSQKRRPFEPNQEFNSRTLLPTLSRSIASDQMDNKTYTGLPSHSMCTFNNIHWDSSNCSSKSSEFYNKTLLESNVFSWGLADDCGSSDKTLQHHFSDVETADIKWPEYLDTPFRAEHNQPTKFSLEHQVVAGPVTRVRTVNSHNNSTIKIPVANRLRYPLLVINCMLSKNFVVGIPTDEAHSRIVFCPNWAYDK</sequence>
<dbReference type="InterPro" id="IPR051953">
    <property type="entry name" value="Plant_SW-associated_TFs"/>
</dbReference>
<dbReference type="InterPro" id="IPR009057">
    <property type="entry name" value="Homeodomain-like_sf"/>
</dbReference>
<dbReference type="EMBL" id="CAWUPB010000851">
    <property type="protein sequence ID" value="CAK7327459.1"/>
    <property type="molecule type" value="Genomic_DNA"/>
</dbReference>
<comment type="subcellular location">
    <subcellularLocation>
        <location evidence="1">Nucleus</location>
    </subcellularLocation>
</comment>
<evidence type="ECO:0000256" key="2">
    <source>
        <dbReference type="ARBA" id="ARBA00022737"/>
    </source>
</evidence>
<dbReference type="PROSITE" id="PS50090">
    <property type="entry name" value="MYB_LIKE"/>
    <property type="match status" value="2"/>
</dbReference>
<dbReference type="GO" id="GO:0000976">
    <property type="term" value="F:transcription cis-regulatory region binding"/>
    <property type="evidence" value="ECO:0007669"/>
    <property type="project" value="UniProtKB-ARBA"/>
</dbReference>
<dbReference type="GO" id="GO:0005634">
    <property type="term" value="C:nucleus"/>
    <property type="evidence" value="ECO:0007669"/>
    <property type="project" value="UniProtKB-SubCell"/>
</dbReference>
<evidence type="ECO:0000259" key="7">
    <source>
        <dbReference type="PROSITE" id="PS50090"/>
    </source>
</evidence>
<protein>
    <submittedName>
        <fullName evidence="9">Uncharacterized protein</fullName>
    </submittedName>
</protein>
<dbReference type="SUPFAM" id="SSF46689">
    <property type="entry name" value="Homeodomain-like"/>
    <property type="match status" value="1"/>
</dbReference>
<keyword evidence="10" id="KW-1185">Reference proteome</keyword>
<reference evidence="9 10" key="1">
    <citation type="submission" date="2024-01" db="EMBL/GenBank/DDBJ databases">
        <authorList>
            <person name="Waweru B."/>
        </authorList>
    </citation>
    <scope>NUCLEOTIDE SEQUENCE [LARGE SCALE GENOMIC DNA]</scope>
</reference>
<organism evidence="9 10">
    <name type="scientific">Dovyalis caffra</name>
    <dbReference type="NCBI Taxonomy" id="77055"/>
    <lineage>
        <taxon>Eukaryota</taxon>
        <taxon>Viridiplantae</taxon>
        <taxon>Streptophyta</taxon>
        <taxon>Embryophyta</taxon>
        <taxon>Tracheophyta</taxon>
        <taxon>Spermatophyta</taxon>
        <taxon>Magnoliopsida</taxon>
        <taxon>eudicotyledons</taxon>
        <taxon>Gunneridae</taxon>
        <taxon>Pentapetalae</taxon>
        <taxon>rosids</taxon>
        <taxon>fabids</taxon>
        <taxon>Malpighiales</taxon>
        <taxon>Salicaceae</taxon>
        <taxon>Flacourtieae</taxon>
        <taxon>Dovyalis</taxon>
    </lineage>
</organism>
<dbReference type="SMART" id="SM00717">
    <property type="entry name" value="SANT"/>
    <property type="match status" value="2"/>
</dbReference>
<evidence type="ECO:0000256" key="4">
    <source>
        <dbReference type="ARBA" id="ARBA00023125"/>
    </source>
</evidence>
<dbReference type="Pfam" id="PF00249">
    <property type="entry name" value="Myb_DNA-binding"/>
    <property type="match status" value="2"/>
</dbReference>
<accession>A0AAV1R4T2</accession>